<reference evidence="1 2" key="1">
    <citation type="submission" date="2015-06" db="EMBL/GenBank/DDBJ databases">
        <title>Draft genome sequencing of a biphenyl-degrading bacterium, Janthinobacterium lividum MEG1.</title>
        <authorList>
            <person name="Shimodaira J."/>
            <person name="Hatta T."/>
        </authorList>
    </citation>
    <scope>NUCLEOTIDE SEQUENCE [LARGE SCALE GENOMIC DNA]</scope>
    <source>
        <strain evidence="1 2">MEG1</strain>
        <plasmid evidence="1">pMEG01</plasmid>
    </source>
</reference>
<organism evidence="1 2">
    <name type="scientific">Janthinobacterium lividum</name>
    <dbReference type="NCBI Taxonomy" id="29581"/>
    <lineage>
        <taxon>Bacteria</taxon>
        <taxon>Pseudomonadati</taxon>
        <taxon>Pseudomonadota</taxon>
        <taxon>Betaproteobacteria</taxon>
        <taxon>Burkholderiales</taxon>
        <taxon>Oxalobacteraceae</taxon>
        <taxon>Janthinobacterium</taxon>
    </lineage>
</organism>
<protein>
    <recommendedName>
        <fullName evidence="3">ParB/Sulfiredoxin domain-containing protein</fullName>
    </recommendedName>
</protein>
<keyword evidence="1" id="KW-0614">Plasmid</keyword>
<comment type="caution">
    <text evidence="1">The sequence shown here is derived from an EMBL/GenBank/DDBJ whole genome shotgun (WGS) entry which is preliminary data.</text>
</comment>
<dbReference type="AlphaFoldDB" id="A0A1S1U1Y5"/>
<gene>
    <name evidence="1" type="ORF">AKG95_29225</name>
</gene>
<name>A0A1S1U1Y5_9BURK</name>
<accession>A0A1S1U1Y5</accession>
<dbReference type="Proteomes" id="UP000179840">
    <property type="component" value="Unassembled WGS sequence"/>
</dbReference>
<evidence type="ECO:0000313" key="1">
    <source>
        <dbReference type="EMBL" id="OHV93814.1"/>
    </source>
</evidence>
<sequence length="78" mass="9061">MPGKYENFAKWIMSARPVEMPEVCIVDGFVRFNNGRHRFAWLRDHGMAALQVNVQPIDVTTFETKFGSQEQTSQWLKS</sequence>
<proteinExistence type="predicted"/>
<dbReference type="EMBL" id="LFKP01000016">
    <property type="protein sequence ID" value="OHV93814.1"/>
    <property type="molecule type" value="Genomic_DNA"/>
</dbReference>
<evidence type="ECO:0000313" key="2">
    <source>
        <dbReference type="Proteomes" id="UP000179840"/>
    </source>
</evidence>
<evidence type="ECO:0008006" key="3">
    <source>
        <dbReference type="Google" id="ProtNLM"/>
    </source>
</evidence>
<geneLocation type="plasmid" evidence="1">
    <name>pMEG01</name>
</geneLocation>